<feature type="non-terminal residue" evidence="2">
    <location>
        <position position="111"/>
    </location>
</feature>
<comment type="caution">
    <text evidence="2">The sequence shown here is derived from an EMBL/GenBank/DDBJ whole genome shotgun (WGS) entry which is preliminary data.</text>
</comment>
<name>Q4TCI3_TETNG</name>
<organism evidence="2">
    <name type="scientific">Tetraodon nigroviridis</name>
    <name type="common">Spotted green pufferfish</name>
    <name type="synonym">Chelonodon nigroviridis</name>
    <dbReference type="NCBI Taxonomy" id="99883"/>
    <lineage>
        <taxon>Eukaryota</taxon>
        <taxon>Metazoa</taxon>
        <taxon>Chordata</taxon>
        <taxon>Craniata</taxon>
        <taxon>Vertebrata</taxon>
        <taxon>Euteleostomi</taxon>
        <taxon>Actinopterygii</taxon>
        <taxon>Neopterygii</taxon>
        <taxon>Teleostei</taxon>
        <taxon>Neoteleostei</taxon>
        <taxon>Acanthomorphata</taxon>
        <taxon>Eupercaria</taxon>
        <taxon>Tetraodontiformes</taxon>
        <taxon>Tetradontoidea</taxon>
        <taxon>Tetraodontidae</taxon>
        <taxon>Tetraodon</taxon>
    </lineage>
</organism>
<reference evidence="2" key="2">
    <citation type="submission" date="2004-02" db="EMBL/GenBank/DDBJ databases">
        <authorList>
            <consortium name="Genoscope"/>
            <consortium name="Whitehead Institute Centre for Genome Research"/>
        </authorList>
    </citation>
    <scope>NUCLEOTIDE SEQUENCE</scope>
</reference>
<feature type="compositionally biased region" description="Basic and acidic residues" evidence="1">
    <location>
        <begin position="48"/>
        <end position="64"/>
    </location>
</feature>
<proteinExistence type="predicted"/>
<reference evidence="2" key="1">
    <citation type="journal article" date="2004" name="Nature">
        <title>Genome duplication in the teleost fish Tetraodon nigroviridis reveals the early vertebrate proto-karyotype.</title>
        <authorList>
            <person name="Jaillon O."/>
            <person name="Aury J.-M."/>
            <person name="Brunet F."/>
            <person name="Petit J.-L."/>
            <person name="Stange-Thomann N."/>
            <person name="Mauceli E."/>
            <person name="Bouneau L."/>
            <person name="Fischer C."/>
            <person name="Ozouf-Costaz C."/>
            <person name="Bernot A."/>
            <person name="Nicaud S."/>
            <person name="Jaffe D."/>
            <person name="Fisher S."/>
            <person name="Lutfalla G."/>
            <person name="Dossat C."/>
            <person name="Segurens B."/>
            <person name="Dasilva C."/>
            <person name="Salanoubat M."/>
            <person name="Levy M."/>
            <person name="Boudet N."/>
            <person name="Castellano S."/>
            <person name="Anthouard V."/>
            <person name="Jubin C."/>
            <person name="Castelli V."/>
            <person name="Katinka M."/>
            <person name="Vacherie B."/>
            <person name="Biemont C."/>
            <person name="Skalli Z."/>
            <person name="Cattolico L."/>
            <person name="Poulain J."/>
            <person name="De Berardinis V."/>
            <person name="Cruaud C."/>
            <person name="Duprat S."/>
            <person name="Brottier P."/>
            <person name="Coutanceau J.-P."/>
            <person name="Gouzy J."/>
            <person name="Parra G."/>
            <person name="Lardier G."/>
            <person name="Chapple C."/>
            <person name="McKernan K.J."/>
            <person name="McEwan P."/>
            <person name="Bosak S."/>
            <person name="Kellis M."/>
            <person name="Volff J.-N."/>
            <person name="Guigo R."/>
            <person name="Zody M.C."/>
            <person name="Mesirov J."/>
            <person name="Lindblad-Toh K."/>
            <person name="Birren B."/>
            <person name="Nusbaum C."/>
            <person name="Kahn D."/>
            <person name="Robinson-Rechavi M."/>
            <person name="Laudet V."/>
            <person name="Schachter V."/>
            <person name="Quetier F."/>
            <person name="Saurin W."/>
            <person name="Scarpelli C."/>
            <person name="Wincker P."/>
            <person name="Lander E.S."/>
            <person name="Weissenbach J."/>
            <person name="Roest Crollius H."/>
        </authorList>
    </citation>
    <scope>NUCLEOTIDE SEQUENCE [LARGE SCALE GENOMIC DNA]</scope>
</reference>
<evidence type="ECO:0000313" key="2">
    <source>
        <dbReference type="EMBL" id="CAF89399.1"/>
    </source>
</evidence>
<evidence type="ECO:0000256" key="1">
    <source>
        <dbReference type="SAM" id="MobiDB-lite"/>
    </source>
</evidence>
<accession>Q4TCI3</accession>
<gene>
    <name evidence="2" type="ORF">GSTENG00003296001</name>
</gene>
<protein>
    <submittedName>
        <fullName evidence="2">(spotted green pufferfish) hypothetical protein</fullName>
    </submittedName>
</protein>
<feature type="region of interest" description="Disordered" evidence="1">
    <location>
        <begin position="40"/>
        <end position="94"/>
    </location>
</feature>
<sequence>AEPGLVPTHAGHFAGQQRRRRGAERFQKLAGESGFHLEIGFQPFGPSDRFEGTYDGTEKAEAAHRFAGTPSAHEHQPSAARLRPSRRRGCTATAAPSCATVGTRCNIAEHT</sequence>
<dbReference type="EMBL" id="CAAE01006894">
    <property type="protein sequence ID" value="CAF89399.1"/>
    <property type="molecule type" value="Genomic_DNA"/>
</dbReference>
<dbReference type="AlphaFoldDB" id="Q4TCI3"/>
<dbReference type="KEGG" id="tng:GSTEN00003296G001"/>
<feature type="region of interest" description="Disordered" evidence="1">
    <location>
        <begin position="1"/>
        <end position="24"/>
    </location>
</feature>